<dbReference type="Proteomes" id="UP000314294">
    <property type="component" value="Unassembled WGS sequence"/>
</dbReference>
<dbReference type="AlphaFoldDB" id="A0A4Z2G8L1"/>
<comment type="caution">
    <text evidence="2">The sequence shown here is derived from an EMBL/GenBank/DDBJ whole genome shotgun (WGS) entry which is preliminary data.</text>
</comment>
<gene>
    <name evidence="2" type="primary">samhd1_4</name>
    <name evidence="2" type="ORF">EYF80_040356</name>
</gene>
<feature type="compositionally biased region" description="Basic residues" evidence="1">
    <location>
        <begin position="304"/>
        <end position="315"/>
    </location>
</feature>
<accession>A0A4Z2G8L1</accession>
<proteinExistence type="predicted"/>
<dbReference type="OrthoDB" id="9991235at2759"/>
<sequence>MWLKSWRPIGRHASEHCRVPEVNTHGAVLCDSQEVSNLYDMFHMRNCLHRRAYQHKVGNIIETMITEAFLKADQHMKFEGSGGKMFTLSTAIDDMEAYTKLTDNVFELILNSSDPDLKDSREILRNVVCRRLYKCLGQTQADKPRSATQEDILSWEAALAHSILQSGAQDVRLQPEDFLVSVIDMDYGMKDKNPVNNVHFYCKDDPDKAVQIRKNQVSKLLPEQFAEQLIRVYCKKTDERSLEAAKKHFVQWCMDENFSKPQDGDVIAPELTPLKASWAVKDEDEEEGEGKKKEGGRDLNHGNGPKKARTQLFKR</sequence>
<dbReference type="Gene3D" id="1.10.3210.10">
    <property type="entry name" value="Hypothetical protein af1432"/>
    <property type="match status" value="1"/>
</dbReference>
<dbReference type="Gene3D" id="3.30.70.2760">
    <property type="match status" value="1"/>
</dbReference>
<reference evidence="2 3" key="1">
    <citation type="submission" date="2019-03" db="EMBL/GenBank/DDBJ databases">
        <title>First draft genome of Liparis tanakae, snailfish: a comprehensive survey of snailfish specific genes.</title>
        <authorList>
            <person name="Kim W."/>
            <person name="Song I."/>
            <person name="Jeong J.-H."/>
            <person name="Kim D."/>
            <person name="Kim S."/>
            <person name="Ryu S."/>
            <person name="Song J.Y."/>
            <person name="Lee S.K."/>
        </authorList>
    </citation>
    <scope>NUCLEOTIDE SEQUENCE [LARGE SCALE GENOMIC DNA]</scope>
    <source>
        <tissue evidence="2">Muscle</tissue>
    </source>
</reference>
<feature type="compositionally biased region" description="Basic and acidic residues" evidence="1">
    <location>
        <begin position="289"/>
        <end position="300"/>
    </location>
</feature>
<dbReference type="PANTHER" id="PTHR11373">
    <property type="entry name" value="DEOXYNUCLEOSIDE TRIPHOSPHATE TRIPHOSPHOHYDROLASE"/>
    <property type="match status" value="1"/>
</dbReference>
<feature type="region of interest" description="Disordered" evidence="1">
    <location>
        <begin position="277"/>
        <end position="315"/>
    </location>
</feature>
<keyword evidence="2" id="KW-0378">Hydrolase</keyword>
<dbReference type="PANTHER" id="PTHR11373:SF4">
    <property type="entry name" value="DEOXYNUCLEOSIDE TRIPHOSPHATE TRIPHOSPHOHYDROLASE SAMHD1"/>
    <property type="match status" value="1"/>
</dbReference>
<dbReference type="InterPro" id="IPR050135">
    <property type="entry name" value="dGTPase-like"/>
</dbReference>
<evidence type="ECO:0000313" key="2">
    <source>
        <dbReference type="EMBL" id="TNN49460.1"/>
    </source>
</evidence>
<dbReference type="GO" id="GO:0006203">
    <property type="term" value="P:dGTP catabolic process"/>
    <property type="evidence" value="ECO:0007669"/>
    <property type="project" value="TreeGrafter"/>
</dbReference>
<dbReference type="GO" id="GO:0005634">
    <property type="term" value="C:nucleus"/>
    <property type="evidence" value="ECO:0007669"/>
    <property type="project" value="TreeGrafter"/>
</dbReference>
<dbReference type="EMBL" id="SRLO01000656">
    <property type="protein sequence ID" value="TNN49460.1"/>
    <property type="molecule type" value="Genomic_DNA"/>
</dbReference>
<name>A0A4Z2G8L1_9TELE</name>
<dbReference type="GO" id="GO:0008832">
    <property type="term" value="F:dGTPase activity"/>
    <property type="evidence" value="ECO:0007669"/>
    <property type="project" value="TreeGrafter"/>
</dbReference>
<organism evidence="2 3">
    <name type="scientific">Liparis tanakae</name>
    <name type="common">Tanaka's snailfish</name>
    <dbReference type="NCBI Taxonomy" id="230148"/>
    <lineage>
        <taxon>Eukaryota</taxon>
        <taxon>Metazoa</taxon>
        <taxon>Chordata</taxon>
        <taxon>Craniata</taxon>
        <taxon>Vertebrata</taxon>
        <taxon>Euteleostomi</taxon>
        <taxon>Actinopterygii</taxon>
        <taxon>Neopterygii</taxon>
        <taxon>Teleostei</taxon>
        <taxon>Neoteleostei</taxon>
        <taxon>Acanthomorphata</taxon>
        <taxon>Eupercaria</taxon>
        <taxon>Perciformes</taxon>
        <taxon>Cottioidei</taxon>
        <taxon>Cottales</taxon>
        <taxon>Liparidae</taxon>
        <taxon>Liparis</taxon>
    </lineage>
</organism>
<evidence type="ECO:0000313" key="3">
    <source>
        <dbReference type="Proteomes" id="UP000314294"/>
    </source>
</evidence>
<evidence type="ECO:0000256" key="1">
    <source>
        <dbReference type="SAM" id="MobiDB-lite"/>
    </source>
</evidence>
<dbReference type="SUPFAM" id="SSF109604">
    <property type="entry name" value="HD-domain/PDEase-like"/>
    <property type="match status" value="1"/>
</dbReference>
<dbReference type="FunFam" id="3.30.70.2760:FF:000002">
    <property type="entry name" value="SAM and HD domain-containing deoxynucleoside triphosphate triphosphohydrolase 1"/>
    <property type="match status" value="1"/>
</dbReference>
<protein>
    <submittedName>
        <fullName evidence="2">Deoxynucleoside triphosphate triphosphohydrolase SAMHD1</fullName>
    </submittedName>
</protein>
<dbReference type="GO" id="GO:0045088">
    <property type="term" value="P:regulation of innate immune response"/>
    <property type="evidence" value="ECO:0007669"/>
    <property type="project" value="TreeGrafter"/>
</dbReference>
<keyword evidence="3" id="KW-1185">Reference proteome</keyword>
<dbReference type="GO" id="GO:0051607">
    <property type="term" value="P:defense response to virus"/>
    <property type="evidence" value="ECO:0007669"/>
    <property type="project" value="TreeGrafter"/>
</dbReference>